<evidence type="ECO:0000256" key="1">
    <source>
        <dbReference type="SAM" id="MobiDB-lite"/>
    </source>
</evidence>
<evidence type="ECO:0000313" key="3">
    <source>
        <dbReference type="Proteomes" id="UP000315783"/>
    </source>
</evidence>
<feature type="region of interest" description="Disordered" evidence="1">
    <location>
        <begin position="49"/>
        <end position="77"/>
    </location>
</feature>
<proteinExistence type="predicted"/>
<name>A0A545UVP5_9HYPO</name>
<reference evidence="2 3" key="1">
    <citation type="journal article" date="2019" name="Appl. Microbiol. Biotechnol.">
        <title>Genome sequence of Isaria javanica and comparative genome analysis insights into family S53 peptidase evolution in fungal entomopathogens.</title>
        <authorList>
            <person name="Lin R."/>
            <person name="Zhang X."/>
            <person name="Xin B."/>
            <person name="Zou M."/>
            <person name="Gao Y."/>
            <person name="Qin F."/>
            <person name="Hu Q."/>
            <person name="Xie B."/>
            <person name="Cheng X."/>
        </authorList>
    </citation>
    <scope>NUCLEOTIDE SEQUENCE [LARGE SCALE GENOMIC DNA]</scope>
    <source>
        <strain evidence="2 3">IJ1G</strain>
    </source>
</reference>
<dbReference type="AlphaFoldDB" id="A0A545UVP5"/>
<comment type="caution">
    <text evidence="2">The sequence shown here is derived from an EMBL/GenBank/DDBJ whole genome shotgun (WGS) entry which is preliminary data.</text>
</comment>
<sequence length="77" mass="8393">MVATCIPPNAQILPCTYYTHTQPCSQAGPRSMSLRKQCQLFVISPPAAPDHPALIRRPSPNGSLSTARGRQVIMHPQ</sequence>
<organism evidence="2 3">
    <name type="scientific">Cordyceps javanica</name>
    <dbReference type="NCBI Taxonomy" id="43265"/>
    <lineage>
        <taxon>Eukaryota</taxon>
        <taxon>Fungi</taxon>
        <taxon>Dikarya</taxon>
        <taxon>Ascomycota</taxon>
        <taxon>Pezizomycotina</taxon>
        <taxon>Sordariomycetes</taxon>
        <taxon>Hypocreomycetidae</taxon>
        <taxon>Hypocreales</taxon>
        <taxon>Cordycipitaceae</taxon>
        <taxon>Cordyceps</taxon>
    </lineage>
</organism>
<dbReference type="EMBL" id="SPUK01000012">
    <property type="protein sequence ID" value="TQV93528.1"/>
    <property type="molecule type" value="Genomic_DNA"/>
</dbReference>
<gene>
    <name evidence="2" type="ORF">IF1G_08106</name>
</gene>
<evidence type="ECO:0000313" key="2">
    <source>
        <dbReference type="EMBL" id="TQV93528.1"/>
    </source>
</evidence>
<protein>
    <submittedName>
        <fullName evidence="2">Uncharacterized protein</fullName>
    </submittedName>
</protein>
<dbReference type="Proteomes" id="UP000315783">
    <property type="component" value="Unassembled WGS sequence"/>
</dbReference>
<keyword evidence="3" id="KW-1185">Reference proteome</keyword>
<accession>A0A545UVP5</accession>